<feature type="domain" description="Fe2OG dioxygenase" evidence="7">
    <location>
        <begin position="151"/>
        <end position="260"/>
    </location>
</feature>
<evidence type="ECO:0000256" key="1">
    <source>
        <dbReference type="ARBA" id="ARBA00001961"/>
    </source>
</evidence>
<dbReference type="InterPro" id="IPR005123">
    <property type="entry name" value="Oxoglu/Fe-dep_dioxygenase_dom"/>
</dbReference>
<reference evidence="9" key="1">
    <citation type="submission" date="2016-12" db="EMBL/GenBank/DDBJ databases">
        <authorList>
            <person name="Varghese N."/>
            <person name="Submissions S."/>
        </authorList>
    </citation>
    <scope>NUCLEOTIDE SEQUENCE [LARGE SCALE GENOMIC DNA]</scope>
    <source>
        <strain evidence="9">DSM 11032</strain>
    </source>
</reference>
<evidence type="ECO:0000256" key="3">
    <source>
        <dbReference type="ARBA" id="ARBA00022896"/>
    </source>
</evidence>
<dbReference type="PANTHER" id="PTHR10869">
    <property type="entry name" value="PROLYL 4-HYDROXYLASE ALPHA SUBUNIT"/>
    <property type="match status" value="1"/>
</dbReference>
<evidence type="ECO:0000313" key="8">
    <source>
        <dbReference type="EMBL" id="SHN55432.1"/>
    </source>
</evidence>
<dbReference type="PROSITE" id="PS51471">
    <property type="entry name" value="FE2OG_OXY"/>
    <property type="match status" value="1"/>
</dbReference>
<organism evidence="8 9">
    <name type="scientific">Erythrobacter sanguineus</name>
    <dbReference type="NCBI Taxonomy" id="198312"/>
    <lineage>
        <taxon>Bacteria</taxon>
        <taxon>Pseudomonadati</taxon>
        <taxon>Pseudomonadota</taxon>
        <taxon>Alphaproteobacteria</taxon>
        <taxon>Sphingomonadales</taxon>
        <taxon>Erythrobacteraceae</taxon>
        <taxon>Erythrobacter/Porphyrobacter group</taxon>
        <taxon>Erythrobacter</taxon>
    </lineage>
</organism>
<dbReference type="PANTHER" id="PTHR10869:SF246">
    <property type="entry name" value="TRANSMEMBRANE PROLYL 4-HYDROXYLASE"/>
    <property type="match status" value="1"/>
</dbReference>
<dbReference type="InterPro" id="IPR006620">
    <property type="entry name" value="Pro_4_hyd_alph"/>
</dbReference>
<dbReference type="Gene3D" id="2.60.120.620">
    <property type="entry name" value="q2cbj1_9rhob like domain"/>
    <property type="match status" value="1"/>
</dbReference>
<dbReference type="GO" id="GO:0005506">
    <property type="term" value="F:iron ion binding"/>
    <property type="evidence" value="ECO:0007669"/>
    <property type="project" value="InterPro"/>
</dbReference>
<dbReference type="AlphaFoldDB" id="A0A1M7SB33"/>
<dbReference type="STRING" id="198312.SAMN02745193_01339"/>
<sequence>MARARSSALWAGKRLLHKALCMGSENCFVTHLAQDCYAEVEVIAQTGRRSILHHMIESGESIVSRLSALSGMQRLPTPKAELFQLRGLVPDDLCDALIALIEQGRRPSTIADDNGDAYFRTSETCDLDANLPAVARFETLLTQLCGLNPAYGEPLQGQRYAIGQEFKPHTDYFTPGGRDFTKFCALSGNRTWTFMIYLNDVAAGGATRFKALDKTFHPERGKLLCWNNRLANGAVNPATLHHGMKVRKGVKYVITKWYREKPWRG</sequence>
<proteinExistence type="predicted"/>
<gene>
    <name evidence="8" type="ORF">SAMN02745193_01339</name>
</gene>
<dbReference type="Proteomes" id="UP000184391">
    <property type="component" value="Unassembled WGS sequence"/>
</dbReference>
<evidence type="ECO:0000256" key="4">
    <source>
        <dbReference type="ARBA" id="ARBA00022964"/>
    </source>
</evidence>
<evidence type="ECO:0000313" key="9">
    <source>
        <dbReference type="Proteomes" id="UP000184391"/>
    </source>
</evidence>
<keyword evidence="3" id="KW-0847">Vitamin C</keyword>
<dbReference type="GO" id="GO:0016705">
    <property type="term" value="F:oxidoreductase activity, acting on paired donors, with incorporation or reduction of molecular oxygen"/>
    <property type="evidence" value="ECO:0007669"/>
    <property type="project" value="InterPro"/>
</dbReference>
<dbReference type="Pfam" id="PF13640">
    <property type="entry name" value="2OG-FeII_Oxy_3"/>
    <property type="match status" value="1"/>
</dbReference>
<keyword evidence="2" id="KW-0479">Metal-binding</keyword>
<comment type="cofactor">
    <cofactor evidence="1">
        <name>L-ascorbate</name>
        <dbReference type="ChEBI" id="CHEBI:38290"/>
    </cofactor>
</comment>
<evidence type="ECO:0000256" key="6">
    <source>
        <dbReference type="ARBA" id="ARBA00023004"/>
    </source>
</evidence>
<evidence type="ECO:0000256" key="2">
    <source>
        <dbReference type="ARBA" id="ARBA00022723"/>
    </source>
</evidence>
<protein>
    <submittedName>
        <fullName evidence="8">Prolyl 4-hydroxylase</fullName>
    </submittedName>
</protein>
<name>A0A1M7SB33_9SPHN</name>
<dbReference type="InterPro" id="IPR045054">
    <property type="entry name" value="P4HA-like"/>
</dbReference>
<evidence type="ECO:0000259" key="7">
    <source>
        <dbReference type="PROSITE" id="PS51471"/>
    </source>
</evidence>
<dbReference type="SMART" id="SM00702">
    <property type="entry name" value="P4Hc"/>
    <property type="match status" value="1"/>
</dbReference>
<evidence type="ECO:0000256" key="5">
    <source>
        <dbReference type="ARBA" id="ARBA00023002"/>
    </source>
</evidence>
<dbReference type="GO" id="GO:0031418">
    <property type="term" value="F:L-ascorbic acid binding"/>
    <property type="evidence" value="ECO:0007669"/>
    <property type="project" value="UniProtKB-KW"/>
</dbReference>
<dbReference type="EMBL" id="FRDF01000006">
    <property type="protein sequence ID" value="SHN55432.1"/>
    <property type="molecule type" value="Genomic_DNA"/>
</dbReference>
<accession>A0A1M7SB33</accession>
<keyword evidence="4" id="KW-0223">Dioxygenase</keyword>
<keyword evidence="6" id="KW-0408">Iron</keyword>
<keyword evidence="9" id="KW-1185">Reference proteome</keyword>
<dbReference type="GO" id="GO:0051213">
    <property type="term" value="F:dioxygenase activity"/>
    <property type="evidence" value="ECO:0007669"/>
    <property type="project" value="UniProtKB-KW"/>
</dbReference>
<keyword evidence="5" id="KW-0560">Oxidoreductase</keyword>
<dbReference type="InterPro" id="IPR044862">
    <property type="entry name" value="Pro_4_hyd_alph_FE2OG_OXY"/>
</dbReference>